<dbReference type="PROSITE" id="PS51109">
    <property type="entry name" value="G5"/>
    <property type="match status" value="1"/>
</dbReference>
<comment type="caution">
    <text evidence="4">The sequence shown here is derived from an EMBL/GenBank/DDBJ whole genome shotgun (WGS) entry which is preliminary data.</text>
</comment>
<keyword evidence="1" id="KW-0732">Signal</keyword>
<gene>
    <name evidence="4" type="ORF">E0485_12895</name>
</gene>
<dbReference type="OrthoDB" id="9813301at2"/>
<keyword evidence="2" id="KW-0812">Transmembrane</keyword>
<sequence>MKNPRLITYSMMSLICLVIILTFTVRWYAKQTTLPPGMTVGGWQVGGMELQGMQQNWAAQLARLAALPVQLQTDQSAVGSQTLPLGELGLRVDDSQLQAVLQRLFTGTVAERAKQRWLLRDAHITVPLQIDAAVLDSRVRKQWRALYSRAPVPAKRVITPSDEITYEAEHFEPRIDTAALAARLEATLQPISRQLMQRSSASSPDKQQLLTMRIALPVVAEKPTTTVASLQAQGIERKIVEYSTPIIDAAPGRLHNITAPATVIHDMLLKPGEIFDYAKVVKQAEQQFGFQESKVILNGKLVNGIGGGICQVSTTLYNAALLSGLEIIERKNHSLMISYAPLGQDATFSSDGINFRFRNNTGSYLLIRTETQNNKFTVKLFGQLPEGISYEVKSNILETIPAPTEYVSNPNLSPTERVKVVDGKEGYIVETYRITKRNGATIATDKISKDKYAPQPTIYAVKESATPPQTSPAPIKIEDGVMGPIFR</sequence>
<feature type="domain" description="G5" evidence="3">
    <location>
        <begin position="386"/>
        <end position="467"/>
    </location>
</feature>
<dbReference type="Pfam" id="PF07501">
    <property type="entry name" value="G5"/>
    <property type="match status" value="1"/>
</dbReference>
<dbReference type="AlphaFoldDB" id="A0A4R4EB40"/>
<dbReference type="InterPro" id="IPR007391">
    <property type="entry name" value="Vancomycin_resist_VanW"/>
</dbReference>
<evidence type="ECO:0000259" key="3">
    <source>
        <dbReference type="PROSITE" id="PS51109"/>
    </source>
</evidence>
<name>A0A4R4EB40_9BACL</name>
<evidence type="ECO:0000256" key="2">
    <source>
        <dbReference type="SAM" id="Phobius"/>
    </source>
</evidence>
<dbReference type="Gene3D" id="2.20.230.10">
    <property type="entry name" value="Resuscitation-promoting factor rpfb"/>
    <property type="match status" value="1"/>
</dbReference>
<dbReference type="Pfam" id="PF04294">
    <property type="entry name" value="VanW"/>
    <property type="match status" value="1"/>
</dbReference>
<dbReference type="SMART" id="SM01208">
    <property type="entry name" value="G5"/>
    <property type="match status" value="1"/>
</dbReference>
<dbReference type="EMBL" id="SKFG01000011">
    <property type="protein sequence ID" value="TCZ76869.1"/>
    <property type="molecule type" value="Genomic_DNA"/>
</dbReference>
<dbReference type="RefSeq" id="WP_132418459.1">
    <property type="nucleotide sequence ID" value="NZ_SKFG01000011.1"/>
</dbReference>
<keyword evidence="2" id="KW-0472">Membrane</keyword>
<dbReference type="PANTHER" id="PTHR35788:SF1">
    <property type="entry name" value="EXPORTED PROTEIN"/>
    <property type="match status" value="1"/>
</dbReference>
<accession>A0A4R4EB40</accession>
<dbReference type="InterPro" id="IPR052913">
    <property type="entry name" value="Glycopeptide_resist_protein"/>
</dbReference>
<dbReference type="InterPro" id="IPR011098">
    <property type="entry name" value="G5_dom"/>
</dbReference>
<keyword evidence="2" id="KW-1133">Transmembrane helix</keyword>
<keyword evidence="5" id="KW-1185">Reference proteome</keyword>
<evidence type="ECO:0000313" key="5">
    <source>
        <dbReference type="Proteomes" id="UP000295418"/>
    </source>
</evidence>
<proteinExistence type="predicted"/>
<reference evidence="4 5" key="1">
    <citation type="submission" date="2019-03" db="EMBL/GenBank/DDBJ databases">
        <authorList>
            <person name="Kim M.K.M."/>
        </authorList>
    </citation>
    <scope>NUCLEOTIDE SEQUENCE [LARGE SCALE GENOMIC DNA]</scope>
    <source>
        <strain evidence="4 5">18JY21-1</strain>
    </source>
</reference>
<organism evidence="4 5">
    <name type="scientific">Paenibacillus albiflavus</name>
    <dbReference type="NCBI Taxonomy" id="2545760"/>
    <lineage>
        <taxon>Bacteria</taxon>
        <taxon>Bacillati</taxon>
        <taxon>Bacillota</taxon>
        <taxon>Bacilli</taxon>
        <taxon>Bacillales</taxon>
        <taxon>Paenibacillaceae</taxon>
        <taxon>Paenibacillus</taxon>
    </lineage>
</organism>
<evidence type="ECO:0000313" key="4">
    <source>
        <dbReference type="EMBL" id="TCZ76869.1"/>
    </source>
</evidence>
<protein>
    <recommendedName>
        <fullName evidence="3">G5 domain-containing protein</fullName>
    </recommendedName>
</protein>
<dbReference type="Proteomes" id="UP000295418">
    <property type="component" value="Unassembled WGS sequence"/>
</dbReference>
<dbReference type="PANTHER" id="PTHR35788">
    <property type="entry name" value="EXPORTED PROTEIN-RELATED"/>
    <property type="match status" value="1"/>
</dbReference>
<feature type="transmembrane region" description="Helical" evidence="2">
    <location>
        <begin position="7"/>
        <end position="29"/>
    </location>
</feature>
<evidence type="ECO:0000256" key="1">
    <source>
        <dbReference type="ARBA" id="ARBA00022729"/>
    </source>
</evidence>